<reference evidence="2 3" key="1">
    <citation type="journal article" date="2018" name="BMC Genomics">
        <title>Genomic comparison of Trypanosoma conorhini and Trypanosoma rangeli to Trypanosoma cruzi strains of high and low virulence.</title>
        <authorList>
            <person name="Bradwell K.R."/>
            <person name="Koparde V.N."/>
            <person name="Matveyev A.V."/>
            <person name="Serrano M.G."/>
            <person name="Alves J.M."/>
            <person name="Parikh H."/>
            <person name="Huang B."/>
            <person name="Lee V."/>
            <person name="Espinosa-Alvarez O."/>
            <person name="Ortiz P.A."/>
            <person name="Costa-Martins A.G."/>
            <person name="Teixeira M.M."/>
            <person name="Buck G.A."/>
        </authorList>
    </citation>
    <scope>NUCLEOTIDE SEQUENCE [LARGE SCALE GENOMIC DNA]</scope>
    <source>
        <strain evidence="2 3">AM80</strain>
    </source>
</reference>
<dbReference type="Proteomes" id="UP000283634">
    <property type="component" value="Unassembled WGS sequence"/>
</dbReference>
<feature type="compositionally biased region" description="Gly residues" evidence="1">
    <location>
        <begin position="686"/>
        <end position="714"/>
    </location>
</feature>
<dbReference type="VEuPathDB" id="TriTrypDB:TRSC58_03409"/>
<feature type="compositionally biased region" description="Polar residues" evidence="1">
    <location>
        <begin position="376"/>
        <end position="389"/>
    </location>
</feature>
<dbReference type="AlphaFoldDB" id="A0A422NER2"/>
<sequence>MAQPATTRAGDAPQHAVTFNKYDERDLQGKAMREWEKQKRVWATVQENIRRRVENNNTINGAGMNMLQGAYRARIREEEIGMITKVAPTAAFSGPHTWESTLRTTGDTEVIRYLKVGQTNFPYVLYGKITDQWRLSVEHQSNTRVVFPGEHILSEAASTGLQQRPSTAAVPVLFCNSDYYKQRFQQYFPLIEKNMPHLLLPRAYLEVRGQPPPWTTNPEDAAAAAKRSVPAVVHVPPLQPKGGQEQQQQKDQEDQDGMDENGPPSVGKTETMIGSKDINATTVPMEEDAAGAPSLEISTSRILFFARPGELAHGSVQIKNNGTTTVYYSWAPFQPVTALDGERDTDVVNGEKEETTKKQGSDGTVEEATDEAAALHTSSDQQSPASSRQMVKGTPHQMNVPLRSLAKKLAQSKSFFFLSEQLDGVILPDDEKTFSFSVRAAFPGRFLQHYELLMIPVAASRVVVELCAIIQDGGHSFETVFRPVAAALDAKAVVDAQREVINAMAANTNVYEAAEIARATQACLDAAKVSQGAREALVAKWRKAWNSTTYLALRLPFNIDVYERLNALHQNLVQTMLALEQPLHHEEWDGSVQTLQSDLCKLRDAVSRNVLREGLNILLRAATVCELDDEPLDLLLQRVAGMVAFSALAQQTGELDDTVLLSLGLREPHGARNGAHPQTGARGNNNAGGGGAAVGRKGVGGSSSTGSSGGGGSKPQGRAPNKGKGTASADPSPTRLGNTEKSPAHNDANASGDSLAEASLKEEYSIYLFAGMRRLVGDAVDTFCSMLESFRYTMEAACALPLLEVTACVRAEAVRTIQNTDDVEVDFAVDAAPPKKKKK</sequence>
<feature type="region of interest" description="Disordered" evidence="1">
    <location>
        <begin position="668"/>
        <end position="753"/>
    </location>
</feature>
<dbReference type="Pfam" id="PF14646">
    <property type="entry name" value="MYCBPAP"/>
    <property type="match status" value="1"/>
</dbReference>
<keyword evidence="3" id="KW-1185">Reference proteome</keyword>
<protein>
    <submittedName>
        <fullName evidence="2">Uncharacterized protein</fullName>
    </submittedName>
</protein>
<name>A0A422NER2_TRYRA</name>
<feature type="compositionally biased region" description="Basic and acidic residues" evidence="1">
    <location>
        <begin position="350"/>
        <end position="360"/>
    </location>
</feature>
<proteinExistence type="predicted"/>
<dbReference type="OMA" id="FQTRPHE"/>
<dbReference type="OrthoDB" id="273750at2759"/>
<dbReference type="EMBL" id="MKGL01000178">
    <property type="protein sequence ID" value="RNF03953.1"/>
    <property type="molecule type" value="Genomic_DNA"/>
</dbReference>
<organism evidence="2 3">
    <name type="scientific">Trypanosoma rangeli</name>
    <dbReference type="NCBI Taxonomy" id="5698"/>
    <lineage>
        <taxon>Eukaryota</taxon>
        <taxon>Discoba</taxon>
        <taxon>Euglenozoa</taxon>
        <taxon>Kinetoplastea</taxon>
        <taxon>Metakinetoplastina</taxon>
        <taxon>Trypanosomatida</taxon>
        <taxon>Trypanosomatidae</taxon>
        <taxon>Trypanosoma</taxon>
        <taxon>Herpetosoma</taxon>
    </lineage>
</organism>
<evidence type="ECO:0000256" key="1">
    <source>
        <dbReference type="SAM" id="MobiDB-lite"/>
    </source>
</evidence>
<accession>A0A422NER2</accession>
<dbReference type="RefSeq" id="XP_029237810.1">
    <property type="nucleotide sequence ID" value="XM_029382286.1"/>
</dbReference>
<evidence type="ECO:0000313" key="3">
    <source>
        <dbReference type="Proteomes" id="UP000283634"/>
    </source>
</evidence>
<dbReference type="PANTHER" id="PTHR48421:SF1">
    <property type="entry name" value="MYCBP-ASSOCIATED PROTEIN"/>
    <property type="match status" value="1"/>
</dbReference>
<comment type="caution">
    <text evidence="2">The sequence shown here is derived from an EMBL/GenBank/DDBJ whole genome shotgun (WGS) entry which is preliminary data.</text>
</comment>
<dbReference type="InterPro" id="IPR032707">
    <property type="entry name" value="MYCBPAP"/>
</dbReference>
<feature type="compositionally biased region" description="Polar residues" evidence="1">
    <location>
        <begin position="729"/>
        <end position="741"/>
    </location>
</feature>
<feature type="region of interest" description="Disordered" evidence="1">
    <location>
        <begin position="234"/>
        <end position="273"/>
    </location>
</feature>
<dbReference type="GeneID" id="40329340"/>
<dbReference type="PANTHER" id="PTHR48421">
    <property type="entry name" value="MYCBP-ASSOCIATED PROTEIN"/>
    <property type="match status" value="1"/>
</dbReference>
<evidence type="ECO:0000313" key="2">
    <source>
        <dbReference type="EMBL" id="RNF03953.1"/>
    </source>
</evidence>
<gene>
    <name evidence="2" type="ORF">TraAM80_05407</name>
</gene>
<feature type="region of interest" description="Disordered" evidence="1">
    <location>
        <begin position="350"/>
        <end position="393"/>
    </location>
</feature>